<dbReference type="Pfam" id="PF00288">
    <property type="entry name" value="GHMP_kinases_N"/>
    <property type="match status" value="1"/>
</dbReference>
<organism evidence="8 9">
    <name type="scientific">Phocaeicola intestinalis</name>
    <dbReference type="NCBI Taxonomy" id="2762212"/>
    <lineage>
        <taxon>Bacteria</taxon>
        <taxon>Pseudomonadati</taxon>
        <taxon>Bacteroidota</taxon>
        <taxon>Bacteroidia</taxon>
        <taxon>Bacteroidales</taxon>
        <taxon>Bacteroidaceae</taxon>
        <taxon>Phocaeicola</taxon>
    </lineage>
</organism>
<gene>
    <name evidence="8" type="ORF">H9625_07875</name>
</gene>
<dbReference type="PANTHER" id="PTHR10457">
    <property type="entry name" value="MEVALONATE KINASE/GALACTOKINASE"/>
    <property type="match status" value="1"/>
</dbReference>
<keyword evidence="9" id="KW-1185">Reference proteome</keyword>
<dbReference type="InterPro" id="IPR020568">
    <property type="entry name" value="Ribosomal_Su5_D2-typ_SF"/>
</dbReference>
<dbReference type="InterPro" id="IPR006204">
    <property type="entry name" value="GHMP_kinase_N_dom"/>
</dbReference>
<keyword evidence="1" id="KW-0808">Transferase</keyword>
<dbReference type="InterPro" id="IPR036554">
    <property type="entry name" value="GHMP_kinase_C_sf"/>
</dbReference>
<dbReference type="Proteomes" id="UP000620874">
    <property type="component" value="Unassembled WGS sequence"/>
</dbReference>
<sequence length="383" mass="43482">MNYSYHIFSPYRVCPLGAHVDHQHGLVTGFAIDKGVDFWFNPTDDGHVHLESKTFDGTVDFDISQASQIKEHHWGDYARGAKYALRKRFALQKGVEGVIQGSLPVGGLSSSAAVLVAYVMAFAKANDIELQPFEVVKIASEAEREYIGLNNGILDQACIVLGKKDGLLFLDCDSDEYRIIKRYPDMPNFEIGIFFSGLTRSLVNSDYNLRVYECKTAAWNMLAYTGQPLKSFDRTFLRDIPKSTFEKTRIAMPERFAKRAEHFYSEYRRVRQGVTAWETGNLKLFGKLSLESCESSIHNYECGSPELIAIYEIMRKLPGVYGGRFSGAGFKGACIALIDPVYKKEIQTELTKRYLAQFPEYEKTFQVYFVKPDNGARFIQNEK</sequence>
<protein>
    <submittedName>
        <fullName evidence="8">Galactokinase</fullName>
    </submittedName>
</protein>
<evidence type="ECO:0000256" key="5">
    <source>
        <dbReference type="ARBA" id="ARBA00023144"/>
    </source>
</evidence>
<comment type="caution">
    <text evidence="8">The sequence shown here is derived from an EMBL/GenBank/DDBJ whole genome shotgun (WGS) entry which is preliminary data.</text>
</comment>
<name>A0ABR8Y892_9BACT</name>
<evidence type="ECO:0000259" key="7">
    <source>
        <dbReference type="Pfam" id="PF08544"/>
    </source>
</evidence>
<dbReference type="InterPro" id="IPR006206">
    <property type="entry name" value="Mevalonate/galactokinase"/>
</dbReference>
<dbReference type="Gene3D" id="3.30.230.10">
    <property type="match status" value="1"/>
</dbReference>
<keyword evidence="5" id="KW-0119">Carbohydrate metabolism</keyword>
<keyword evidence="4" id="KW-0067">ATP-binding</keyword>
<proteinExistence type="predicted"/>
<dbReference type="PROSITE" id="PS00627">
    <property type="entry name" value="GHMP_KINASES_ATP"/>
    <property type="match status" value="1"/>
</dbReference>
<dbReference type="SUPFAM" id="SSF55060">
    <property type="entry name" value="GHMP Kinase, C-terminal domain"/>
    <property type="match status" value="1"/>
</dbReference>
<dbReference type="EMBL" id="JACSPP010000019">
    <property type="protein sequence ID" value="MBD8040362.1"/>
    <property type="molecule type" value="Genomic_DNA"/>
</dbReference>
<evidence type="ECO:0000256" key="3">
    <source>
        <dbReference type="ARBA" id="ARBA00022777"/>
    </source>
</evidence>
<evidence type="ECO:0000313" key="9">
    <source>
        <dbReference type="Proteomes" id="UP000620874"/>
    </source>
</evidence>
<reference evidence="8 9" key="1">
    <citation type="submission" date="2020-08" db="EMBL/GenBank/DDBJ databases">
        <title>A Genomic Blueprint of the Chicken Gut Microbiome.</title>
        <authorList>
            <person name="Gilroy R."/>
            <person name="Ravi A."/>
            <person name="Getino M."/>
            <person name="Pursley I."/>
            <person name="Horton D.L."/>
            <person name="Alikhan N.-F."/>
            <person name="Baker D."/>
            <person name="Gharbi K."/>
            <person name="Hall N."/>
            <person name="Watson M."/>
            <person name="Adriaenssens E.M."/>
            <person name="Foster-Nyarko E."/>
            <person name="Jarju S."/>
            <person name="Secka A."/>
            <person name="Antonio M."/>
            <person name="Oren A."/>
            <person name="Chaudhuri R."/>
            <person name="La Ragione R.M."/>
            <person name="Hildebrand F."/>
            <person name="Pallen M.J."/>
        </authorList>
    </citation>
    <scope>NUCLEOTIDE SEQUENCE [LARGE SCALE GENOMIC DNA]</scope>
    <source>
        <strain evidence="8 9">Sa1CVN1</strain>
    </source>
</reference>
<evidence type="ECO:0000256" key="1">
    <source>
        <dbReference type="ARBA" id="ARBA00022679"/>
    </source>
</evidence>
<keyword evidence="3" id="KW-0418">Kinase</keyword>
<evidence type="ECO:0000256" key="2">
    <source>
        <dbReference type="ARBA" id="ARBA00022741"/>
    </source>
</evidence>
<dbReference type="InterPro" id="IPR006203">
    <property type="entry name" value="GHMP_knse_ATP-bd_CS"/>
</dbReference>
<keyword evidence="5" id="KW-0299">Galactose metabolism</keyword>
<dbReference type="Pfam" id="PF08544">
    <property type="entry name" value="GHMP_kinases_C"/>
    <property type="match status" value="1"/>
</dbReference>
<dbReference type="PIRSF" id="PIRSF000530">
    <property type="entry name" value="Galactokinase"/>
    <property type="match status" value="1"/>
</dbReference>
<dbReference type="InterPro" id="IPR014721">
    <property type="entry name" value="Ribsml_uS5_D2-typ_fold_subgr"/>
</dbReference>
<feature type="domain" description="GHMP kinase N-terminal" evidence="6">
    <location>
        <begin position="77"/>
        <end position="163"/>
    </location>
</feature>
<evidence type="ECO:0000256" key="4">
    <source>
        <dbReference type="ARBA" id="ARBA00022840"/>
    </source>
</evidence>
<keyword evidence="2" id="KW-0547">Nucleotide-binding</keyword>
<dbReference type="Gene3D" id="3.30.70.890">
    <property type="entry name" value="GHMP kinase, C-terminal domain"/>
    <property type="match status" value="1"/>
</dbReference>
<evidence type="ECO:0000313" key="8">
    <source>
        <dbReference type="EMBL" id="MBD8040362.1"/>
    </source>
</evidence>
<evidence type="ECO:0000259" key="6">
    <source>
        <dbReference type="Pfam" id="PF00288"/>
    </source>
</evidence>
<dbReference type="PRINTS" id="PR00959">
    <property type="entry name" value="MEVGALKINASE"/>
</dbReference>
<accession>A0ABR8Y892</accession>
<dbReference type="PANTHER" id="PTHR10457:SF6">
    <property type="entry name" value="GALACTURONOKINASE"/>
    <property type="match status" value="1"/>
</dbReference>
<dbReference type="RefSeq" id="WP_087210524.1">
    <property type="nucleotide sequence ID" value="NZ_JACSPP010000019.1"/>
</dbReference>
<dbReference type="PRINTS" id="PR00473">
    <property type="entry name" value="GALCTOKINASE"/>
</dbReference>
<dbReference type="InterPro" id="IPR000705">
    <property type="entry name" value="Galactokinase"/>
</dbReference>
<dbReference type="InterPro" id="IPR013750">
    <property type="entry name" value="GHMP_kinase_C_dom"/>
</dbReference>
<feature type="domain" description="GHMP kinase C-terminal" evidence="7">
    <location>
        <begin position="279"/>
        <end position="354"/>
    </location>
</feature>
<dbReference type="SUPFAM" id="SSF54211">
    <property type="entry name" value="Ribosomal protein S5 domain 2-like"/>
    <property type="match status" value="1"/>
</dbReference>